<protein>
    <submittedName>
        <fullName evidence="3">Lytic murein transglycosylase</fullName>
    </submittedName>
</protein>
<dbReference type="SUPFAM" id="SSF53955">
    <property type="entry name" value="Lysozyme-like"/>
    <property type="match status" value="1"/>
</dbReference>
<dbReference type="Gene3D" id="1.10.8.350">
    <property type="entry name" value="Bacterial muramidase"/>
    <property type="match status" value="1"/>
</dbReference>
<reference evidence="3 4" key="1">
    <citation type="submission" date="2024-06" db="EMBL/GenBank/DDBJ databases">
        <authorList>
            <person name="Li Z."/>
            <person name="Jiang Y."/>
        </authorList>
    </citation>
    <scope>NUCLEOTIDE SEQUENCE [LARGE SCALE GENOMIC DNA]</scope>
    <source>
        <strain evidence="3 4">HSW-8</strain>
    </source>
</reference>
<keyword evidence="1" id="KW-0732">Signal</keyword>
<accession>A0ABV2A799</accession>
<feature type="domain" description="Transglycosylase SLT" evidence="2">
    <location>
        <begin position="45"/>
        <end position="322"/>
    </location>
</feature>
<dbReference type="PANTHER" id="PTHR30163">
    <property type="entry name" value="MEMBRANE-BOUND LYTIC MUREIN TRANSGLYCOSYLASE B"/>
    <property type="match status" value="1"/>
</dbReference>
<keyword evidence="4" id="KW-1185">Reference proteome</keyword>
<dbReference type="CDD" id="cd13399">
    <property type="entry name" value="Slt35-like"/>
    <property type="match status" value="1"/>
</dbReference>
<evidence type="ECO:0000313" key="4">
    <source>
        <dbReference type="Proteomes" id="UP001465331"/>
    </source>
</evidence>
<organism evidence="3 4">
    <name type="scientific">Sinimarinibacterium thermocellulolyticum</name>
    <dbReference type="NCBI Taxonomy" id="3170016"/>
    <lineage>
        <taxon>Bacteria</taxon>
        <taxon>Pseudomonadati</taxon>
        <taxon>Pseudomonadota</taxon>
        <taxon>Gammaproteobacteria</taxon>
        <taxon>Nevskiales</taxon>
        <taxon>Nevskiaceae</taxon>
        <taxon>Sinimarinibacterium</taxon>
    </lineage>
</organism>
<feature type="signal peptide" evidence="1">
    <location>
        <begin position="1"/>
        <end position="19"/>
    </location>
</feature>
<dbReference type="Pfam" id="PF13406">
    <property type="entry name" value="SLT_2"/>
    <property type="match status" value="1"/>
</dbReference>
<dbReference type="Gene3D" id="1.10.530.10">
    <property type="match status" value="1"/>
</dbReference>
<gene>
    <name evidence="3" type="ORF">ABSH63_03010</name>
</gene>
<comment type="caution">
    <text evidence="3">The sequence shown here is derived from an EMBL/GenBank/DDBJ whole genome shotgun (WGS) entry which is preliminary data.</text>
</comment>
<evidence type="ECO:0000259" key="2">
    <source>
        <dbReference type="Pfam" id="PF13406"/>
    </source>
</evidence>
<proteinExistence type="predicted"/>
<dbReference type="Proteomes" id="UP001465331">
    <property type="component" value="Unassembled WGS sequence"/>
</dbReference>
<dbReference type="RefSeq" id="WP_352887304.1">
    <property type="nucleotide sequence ID" value="NZ_JBEPIJ010000002.1"/>
</dbReference>
<feature type="chain" id="PRO_5047340068" evidence="1">
    <location>
        <begin position="20"/>
        <end position="337"/>
    </location>
</feature>
<dbReference type="InterPro" id="IPR023346">
    <property type="entry name" value="Lysozyme-like_dom_sf"/>
</dbReference>
<dbReference type="InterPro" id="IPR031304">
    <property type="entry name" value="SLT_2"/>
</dbReference>
<name>A0ABV2A799_9GAMM</name>
<dbReference type="EMBL" id="JBEPIJ010000002">
    <property type="protein sequence ID" value="MES0872984.1"/>
    <property type="molecule type" value="Genomic_DNA"/>
</dbReference>
<evidence type="ECO:0000256" key="1">
    <source>
        <dbReference type="SAM" id="SignalP"/>
    </source>
</evidence>
<evidence type="ECO:0000313" key="3">
    <source>
        <dbReference type="EMBL" id="MES0872984.1"/>
    </source>
</evidence>
<dbReference type="PANTHER" id="PTHR30163:SF9">
    <property type="entry name" value="MEMBRANE-BOUND LYTIC MUREIN TRANSGLYCOSYLASE B"/>
    <property type="match status" value="1"/>
</dbReference>
<sequence length="337" mass="37397">MTKSTIALLLLACTLPARADYGNHARTPELLARLSSQFAFDTKQLDWVRQSLAGAQRLPQLVEREQKAPEKTETWTQYARRIDDDRIRHGAELLRTQRAYLARAEAEYGVPPAVIAGILGIETRYGRITGSVRVLDALATQGFDHPTRHAFFLAELAEFFAFCRDFGFEPAQPQGSYAGAMGAAQFMPSNYRRLAVDFDGDGRRDLWTLADAIGSIGRYLTQYDRTRAWRRGEPLVVRAQLADAPPDGVPVNGRNVTHTVAALESLGVKAATTLPPQTQVGLIELTLDGGGREYWLALPNFYSVMSYNPRVFYGMAVAQLAQRIEQAYAAAREETSI</sequence>
<dbReference type="InterPro" id="IPR043426">
    <property type="entry name" value="MltB-like"/>
</dbReference>